<accession>A0A9Q3BEG6</accession>
<reference evidence="1" key="1">
    <citation type="submission" date="2021-03" db="EMBL/GenBank/DDBJ databases">
        <title>Draft genome sequence of rust myrtle Austropuccinia psidii MF-1, a brazilian biotype.</title>
        <authorList>
            <person name="Quecine M.C."/>
            <person name="Pachon D.M.R."/>
            <person name="Bonatelli M.L."/>
            <person name="Correr F.H."/>
            <person name="Franceschini L.M."/>
            <person name="Leite T.F."/>
            <person name="Margarido G.R.A."/>
            <person name="Almeida C.A."/>
            <person name="Ferrarezi J.A."/>
            <person name="Labate C.A."/>
        </authorList>
    </citation>
    <scope>NUCLEOTIDE SEQUENCE</scope>
    <source>
        <strain evidence="1">MF-1</strain>
    </source>
</reference>
<organism evidence="1 2">
    <name type="scientific">Austropuccinia psidii MF-1</name>
    <dbReference type="NCBI Taxonomy" id="1389203"/>
    <lineage>
        <taxon>Eukaryota</taxon>
        <taxon>Fungi</taxon>
        <taxon>Dikarya</taxon>
        <taxon>Basidiomycota</taxon>
        <taxon>Pucciniomycotina</taxon>
        <taxon>Pucciniomycetes</taxon>
        <taxon>Pucciniales</taxon>
        <taxon>Sphaerophragmiaceae</taxon>
        <taxon>Austropuccinia</taxon>
    </lineage>
</organism>
<dbReference type="AlphaFoldDB" id="A0A9Q3BEG6"/>
<proteinExistence type="predicted"/>
<sequence>MGGYDERELDITKTPLLTFGTPLPRLQLTRLPQGAARFVVVYQAKITWILQEGIPEHLRILIDDGGIKGSRSTYQHKKLKENPVITKDFLEYAVTLERILFMIEEEVLTISGSNFLFCVPELDIVGHVVYLGGRKILKQNINKMQNWPRPTEKKEVR</sequence>
<dbReference type="Proteomes" id="UP000765509">
    <property type="component" value="Unassembled WGS sequence"/>
</dbReference>
<gene>
    <name evidence="1" type="ORF">O181_003277</name>
</gene>
<dbReference type="SUPFAM" id="SSF56672">
    <property type="entry name" value="DNA/RNA polymerases"/>
    <property type="match status" value="1"/>
</dbReference>
<evidence type="ECO:0000313" key="2">
    <source>
        <dbReference type="Proteomes" id="UP000765509"/>
    </source>
</evidence>
<name>A0A9Q3BEG6_9BASI</name>
<comment type="caution">
    <text evidence="1">The sequence shown here is derived from an EMBL/GenBank/DDBJ whole genome shotgun (WGS) entry which is preliminary data.</text>
</comment>
<dbReference type="EMBL" id="AVOT02000585">
    <property type="protein sequence ID" value="MBW0463562.1"/>
    <property type="molecule type" value="Genomic_DNA"/>
</dbReference>
<keyword evidence="2" id="KW-1185">Reference proteome</keyword>
<dbReference type="OrthoDB" id="3186349at2759"/>
<dbReference type="InterPro" id="IPR043502">
    <property type="entry name" value="DNA/RNA_pol_sf"/>
</dbReference>
<evidence type="ECO:0000313" key="1">
    <source>
        <dbReference type="EMBL" id="MBW0463562.1"/>
    </source>
</evidence>
<protein>
    <submittedName>
        <fullName evidence="1">Uncharacterized protein</fullName>
    </submittedName>
</protein>